<evidence type="ECO:0000256" key="22">
    <source>
        <dbReference type="ARBA" id="ARBA00032743"/>
    </source>
</evidence>
<evidence type="ECO:0000256" key="12">
    <source>
        <dbReference type="ARBA" id="ARBA00022695"/>
    </source>
</evidence>
<dbReference type="Pfam" id="PF01148">
    <property type="entry name" value="CTP_transf_1"/>
    <property type="match status" value="1"/>
</dbReference>
<evidence type="ECO:0000256" key="17">
    <source>
        <dbReference type="ARBA" id="ARBA00023264"/>
    </source>
</evidence>
<dbReference type="EMBL" id="CP162599">
    <property type="protein sequence ID" value="XDK34171.1"/>
    <property type="molecule type" value="Genomic_DNA"/>
</dbReference>
<proteinExistence type="inferred from homology"/>
<keyword evidence="10" id="KW-0808">Transferase</keyword>
<keyword evidence="16" id="KW-0594">Phospholipid biosynthesis</keyword>
<feature type="transmembrane region" description="Helical" evidence="24">
    <location>
        <begin position="200"/>
        <end position="222"/>
    </location>
</feature>
<feature type="transmembrane region" description="Helical" evidence="24">
    <location>
        <begin position="111"/>
        <end position="128"/>
    </location>
</feature>
<evidence type="ECO:0000256" key="23">
    <source>
        <dbReference type="ARBA" id="ARBA00033406"/>
    </source>
</evidence>
<dbReference type="AlphaFoldDB" id="A0AB39HP76"/>
<feature type="transmembrane region" description="Helical" evidence="24">
    <location>
        <begin position="134"/>
        <end position="154"/>
    </location>
</feature>
<evidence type="ECO:0000256" key="16">
    <source>
        <dbReference type="ARBA" id="ARBA00023209"/>
    </source>
</evidence>
<organism evidence="25">
    <name type="scientific">Ornithinibacillus sp. 4-3</name>
    <dbReference type="NCBI Taxonomy" id="3231488"/>
    <lineage>
        <taxon>Bacteria</taxon>
        <taxon>Bacillati</taxon>
        <taxon>Bacillota</taxon>
        <taxon>Bacilli</taxon>
        <taxon>Bacillales</taxon>
        <taxon>Bacillaceae</taxon>
        <taxon>Ornithinibacillus</taxon>
    </lineage>
</organism>
<keyword evidence="14" id="KW-0443">Lipid metabolism</keyword>
<evidence type="ECO:0000256" key="19">
    <source>
        <dbReference type="ARBA" id="ARBA00031825"/>
    </source>
</evidence>
<feature type="transmembrane region" description="Helical" evidence="24">
    <location>
        <begin position="79"/>
        <end position="99"/>
    </location>
</feature>
<evidence type="ECO:0000256" key="9">
    <source>
        <dbReference type="ARBA" id="ARBA00022516"/>
    </source>
</evidence>
<evidence type="ECO:0000256" key="15">
    <source>
        <dbReference type="ARBA" id="ARBA00023136"/>
    </source>
</evidence>
<evidence type="ECO:0000256" key="20">
    <source>
        <dbReference type="ARBA" id="ARBA00032253"/>
    </source>
</evidence>
<evidence type="ECO:0000256" key="11">
    <source>
        <dbReference type="ARBA" id="ARBA00022692"/>
    </source>
</evidence>
<gene>
    <name evidence="25" type="ORF">AB4Y30_07435</name>
</gene>
<name>A0AB39HP76_9BACI</name>
<dbReference type="GO" id="GO:0005886">
    <property type="term" value="C:plasma membrane"/>
    <property type="evidence" value="ECO:0007669"/>
    <property type="project" value="UniProtKB-SubCell"/>
</dbReference>
<comment type="catalytic activity">
    <reaction evidence="1">
        <text>a 1,2-diacyl-sn-glycero-3-phosphate + CTP + H(+) = a CDP-1,2-diacyl-sn-glycerol + diphosphate</text>
        <dbReference type="Rhea" id="RHEA:16229"/>
        <dbReference type="ChEBI" id="CHEBI:15378"/>
        <dbReference type="ChEBI" id="CHEBI:33019"/>
        <dbReference type="ChEBI" id="CHEBI:37563"/>
        <dbReference type="ChEBI" id="CHEBI:58332"/>
        <dbReference type="ChEBI" id="CHEBI:58608"/>
        <dbReference type="EC" id="2.7.7.41"/>
    </reaction>
</comment>
<reference evidence="25" key="1">
    <citation type="submission" date="2024-07" db="EMBL/GenBank/DDBJ databases">
        <title>Halotolerant mesophilic bacterium Ornithinibacillus sp. 4-3, sp. nov., isolated from soil.</title>
        <authorList>
            <person name="Sidarenka A.V."/>
            <person name="Guliayeva D.E."/>
            <person name="Leanovich S.I."/>
            <person name="Hileuskaya K.S."/>
            <person name="Akhremchuk A.E."/>
            <person name="Sikolenko M.A."/>
            <person name="Valentovich L.N."/>
        </authorList>
    </citation>
    <scope>NUCLEOTIDE SEQUENCE</scope>
    <source>
        <strain evidence="25">4-3</strain>
    </source>
</reference>
<evidence type="ECO:0000256" key="4">
    <source>
        <dbReference type="ARBA" id="ARBA00005189"/>
    </source>
</evidence>
<evidence type="ECO:0000256" key="18">
    <source>
        <dbReference type="ARBA" id="ARBA00029893"/>
    </source>
</evidence>
<comment type="subcellular location">
    <subcellularLocation>
        <location evidence="2">Cell membrane</location>
        <topology evidence="2">Multi-pass membrane protein</topology>
    </subcellularLocation>
</comment>
<feature type="transmembrane region" description="Helical" evidence="24">
    <location>
        <begin position="243"/>
        <end position="263"/>
    </location>
</feature>
<feature type="transmembrane region" description="Helical" evidence="24">
    <location>
        <begin position="51"/>
        <end position="67"/>
    </location>
</feature>
<evidence type="ECO:0000256" key="1">
    <source>
        <dbReference type="ARBA" id="ARBA00001698"/>
    </source>
</evidence>
<evidence type="ECO:0000256" key="2">
    <source>
        <dbReference type="ARBA" id="ARBA00004651"/>
    </source>
</evidence>
<evidence type="ECO:0000256" key="5">
    <source>
        <dbReference type="ARBA" id="ARBA00010185"/>
    </source>
</evidence>
<accession>A0AB39HP76</accession>
<feature type="transmembrane region" description="Helical" evidence="24">
    <location>
        <begin position="5"/>
        <end position="22"/>
    </location>
</feature>
<evidence type="ECO:0000256" key="8">
    <source>
        <dbReference type="ARBA" id="ARBA00022475"/>
    </source>
</evidence>
<dbReference type="RefSeq" id="WP_368654848.1">
    <property type="nucleotide sequence ID" value="NZ_CP162599.1"/>
</dbReference>
<keyword evidence="13 24" id="KW-1133">Transmembrane helix</keyword>
<evidence type="ECO:0000256" key="21">
    <source>
        <dbReference type="ARBA" id="ARBA00032396"/>
    </source>
</evidence>
<dbReference type="GO" id="GO:0004605">
    <property type="term" value="F:phosphatidate cytidylyltransferase activity"/>
    <property type="evidence" value="ECO:0007669"/>
    <property type="project" value="UniProtKB-EC"/>
</dbReference>
<evidence type="ECO:0000256" key="24">
    <source>
        <dbReference type="SAM" id="Phobius"/>
    </source>
</evidence>
<evidence type="ECO:0000256" key="10">
    <source>
        <dbReference type="ARBA" id="ARBA00022679"/>
    </source>
</evidence>
<evidence type="ECO:0000256" key="14">
    <source>
        <dbReference type="ARBA" id="ARBA00023098"/>
    </source>
</evidence>
<dbReference type="GO" id="GO:0016024">
    <property type="term" value="P:CDP-diacylglycerol biosynthetic process"/>
    <property type="evidence" value="ECO:0007669"/>
    <property type="project" value="TreeGrafter"/>
</dbReference>
<evidence type="ECO:0000256" key="7">
    <source>
        <dbReference type="ARBA" id="ARBA00019373"/>
    </source>
</evidence>
<keyword evidence="11 24" id="KW-0812">Transmembrane</keyword>
<dbReference type="EC" id="2.7.7.41" evidence="6"/>
<keyword evidence="9" id="KW-0444">Lipid biosynthesis</keyword>
<feature type="transmembrane region" description="Helical" evidence="24">
    <location>
        <begin position="175"/>
        <end position="194"/>
    </location>
</feature>
<protein>
    <recommendedName>
        <fullName evidence="7">Phosphatidate cytidylyltransferase</fullName>
        <ecNumber evidence="6">2.7.7.41</ecNumber>
    </recommendedName>
    <alternativeName>
        <fullName evidence="20">CDP-DAG synthase</fullName>
    </alternativeName>
    <alternativeName>
        <fullName evidence="22">CDP-DG synthase</fullName>
    </alternativeName>
    <alternativeName>
        <fullName evidence="18">CDP-diacylglycerol synthase</fullName>
    </alternativeName>
    <alternativeName>
        <fullName evidence="21">CDP-diglyceride pyrophosphorylase</fullName>
    </alternativeName>
    <alternativeName>
        <fullName evidence="23">CDP-diglyceride synthase</fullName>
    </alternativeName>
    <alternativeName>
        <fullName evidence="19">CTP:phosphatidate cytidylyltransferase</fullName>
    </alternativeName>
</protein>
<keyword evidence="15 24" id="KW-0472">Membrane</keyword>
<comment type="pathway">
    <text evidence="3">Phospholipid metabolism; CDP-diacylglycerol biosynthesis; CDP-diacylglycerol from sn-glycerol 3-phosphate: step 3/3.</text>
</comment>
<evidence type="ECO:0000256" key="3">
    <source>
        <dbReference type="ARBA" id="ARBA00005119"/>
    </source>
</evidence>
<dbReference type="PANTHER" id="PTHR46382:SF1">
    <property type="entry name" value="PHOSPHATIDATE CYTIDYLYLTRANSFERASE"/>
    <property type="match status" value="1"/>
</dbReference>
<evidence type="ECO:0000256" key="6">
    <source>
        <dbReference type="ARBA" id="ARBA00012487"/>
    </source>
</evidence>
<comment type="pathway">
    <text evidence="4">Lipid metabolism.</text>
</comment>
<dbReference type="PANTHER" id="PTHR46382">
    <property type="entry name" value="PHOSPHATIDATE CYTIDYLYLTRANSFERASE"/>
    <property type="match status" value="1"/>
</dbReference>
<sequence length="264" mass="29740">MKQRIITAIFAMIIFVPFVLYGKWPFTLFIYFLATVGLMELIRMNKGIKENGIFPIILSVLFMWFLLLPEDTSIHVEQWLTKIDAVILFVMLLLAYTVLSKNKFTFEHAGFILITTLYISMGFYFLNVTRGEGLNFVLFVLFLIWSTDTGAYFTGRAFGKHKLWPVISPNKTIEGAIGGIVSALAVGIVFHLVYPFTISLGVLCLVIVTISIVAQIGDLVASAYKRHFQVKDSGKLLPGHGGILDRLDSLLFVVPFLYLIHFIS</sequence>
<evidence type="ECO:0000313" key="25">
    <source>
        <dbReference type="EMBL" id="XDK34171.1"/>
    </source>
</evidence>
<evidence type="ECO:0000256" key="13">
    <source>
        <dbReference type="ARBA" id="ARBA00022989"/>
    </source>
</evidence>
<keyword evidence="12 25" id="KW-0548">Nucleotidyltransferase</keyword>
<comment type="similarity">
    <text evidence="5">Belongs to the CDS family.</text>
</comment>
<keyword evidence="17" id="KW-1208">Phospholipid metabolism</keyword>
<keyword evidence="8" id="KW-1003">Cell membrane</keyword>